<protein>
    <recommendedName>
        <fullName evidence="3">TerB family tellurite resistance protein</fullName>
    </recommendedName>
</protein>
<evidence type="ECO:0000313" key="1">
    <source>
        <dbReference type="EMBL" id="OGG97114.1"/>
    </source>
</evidence>
<sequence length="588" mass="67506">MKALMQRLSEEQQVWLVDLAVAAIWADGEITMPEFENFSRLVSCLNDPLQKKLSVKKLEDRKVVPVSLPEGLPKEVLPVIYQEIMGIMICDWILAEEEKELLEQLSDIFGFTKMYRAKLIHWAEEGMAWQEEQRYLLPKGITLDDSRVPLHEMDGPQKVWYAEALISAIMIDGLIDEIQMRILKRAMVFIDNPKEVQRLIGYVKNKLRPSLLSPPGLNNETIYQIFFEILRVISTNELSSKELVFIGDYARVCNMPQGVEDQAVDWLKKGITWRQKKKSMTEGAAFDNDGASSLAKSEDRWLDHPVNNSLTYRDQACWFCEEDFEIKVYRLRPKSQKPMSNLFGIPYYKEPMTKADHFLDFNRIRISLCPRCLFASPAKEMFKPKTGGVKPKVFGMREFQDFWRKGLDGRKTAFEGLLKERDPLKSNLSEVKSLYRVAIQGAEALKQFDPVGLNQWAPVSLKLTLAEILMGEGQPTEAEKILFEAEALAQKLQTSTRENRYSLMSARLLFMIALYKGDKMAAGGLLNFFLKLKDEKFASMTQEEKSQFSGMLGGVKRDFEDREELVKTKLEGFRRKAFVSSSASEQEG</sequence>
<dbReference type="Gene3D" id="1.10.3680.10">
    <property type="entry name" value="TerB-like"/>
    <property type="match status" value="1"/>
</dbReference>
<dbReference type="Proteomes" id="UP000178449">
    <property type="component" value="Unassembled WGS sequence"/>
</dbReference>
<dbReference type="AlphaFoldDB" id="A0A1F6GG71"/>
<evidence type="ECO:0000313" key="2">
    <source>
        <dbReference type="Proteomes" id="UP000178449"/>
    </source>
</evidence>
<name>A0A1F6GG71_9PROT</name>
<organism evidence="1 2">
    <name type="scientific">Candidatus Lambdaproteobacteria bacterium RIFOXYD2_FULL_50_16</name>
    <dbReference type="NCBI Taxonomy" id="1817772"/>
    <lineage>
        <taxon>Bacteria</taxon>
        <taxon>Pseudomonadati</taxon>
        <taxon>Pseudomonadota</taxon>
        <taxon>Candidatus Lambdaproteobacteria</taxon>
    </lineage>
</organism>
<evidence type="ECO:0008006" key="3">
    <source>
        <dbReference type="Google" id="ProtNLM"/>
    </source>
</evidence>
<dbReference type="SUPFAM" id="SSF158682">
    <property type="entry name" value="TerB-like"/>
    <property type="match status" value="1"/>
</dbReference>
<accession>A0A1F6GG71</accession>
<comment type="caution">
    <text evidence="1">The sequence shown here is derived from an EMBL/GenBank/DDBJ whole genome shotgun (WGS) entry which is preliminary data.</text>
</comment>
<gene>
    <name evidence="1" type="ORF">A2527_13265</name>
</gene>
<dbReference type="STRING" id="1817772.A2527_13265"/>
<proteinExistence type="predicted"/>
<dbReference type="EMBL" id="MFNE01000005">
    <property type="protein sequence ID" value="OGG97114.1"/>
    <property type="molecule type" value="Genomic_DNA"/>
</dbReference>
<reference evidence="1 2" key="1">
    <citation type="journal article" date="2016" name="Nat. Commun.">
        <title>Thousands of microbial genomes shed light on interconnected biogeochemical processes in an aquifer system.</title>
        <authorList>
            <person name="Anantharaman K."/>
            <person name="Brown C.T."/>
            <person name="Hug L.A."/>
            <person name="Sharon I."/>
            <person name="Castelle C.J."/>
            <person name="Probst A.J."/>
            <person name="Thomas B.C."/>
            <person name="Singh A."/>
            <person name="Wilkins M.J."/>
            <person name="Karaoz U."/>
            <person name="Brodie E.L."/>
            <person name="Williams K.H."/>
            <person name="Hubbard S.S."/>
            <person name="Banfield J.F."/>
        </authorList>
    </citation>
    <scope>NUCLEOTIDE SEQUENCE [LARGE SCALE GENOMIC DNA]</scope>
</reference>
<dbReference type="InterPro" id="IPR029024">
    <property type="entry name" value="TerB-like"/>
</dbReference>